<sequence>MAKILERVVAFHLRNHLAINNLFDPLQSGFRKFHSTETALVRVTNDLLMASDSGAIFILILLDLRAAFNTVDHSLLLARLEQDFGVSGTALKWFKSYFTDRSQFVSMGGFRSEISPVFTGVPQGSVLGPLLFNIYLAPLGQLLRSLGLHYHFYADDTQIYIHSKSGEHLDVDFLSGCVSEIKEWMSTNFLCLNSGKTEVMLIGSRHQISKAGSLSLTIDGSVLATQAKVRNLGVIFDTRLSFDSFVQSTVKSSFFHLRNIARLRPMLNFSVAEKLMNSFVISRIDYCNALLAGVSKSTLNKLQYVQNSAARILTGSRVCNHITPVLESLHWLPVRFRVDFKIMMLTYKALHSLAPYYLSELLTSYTPTRRLRSSQSNLLVVPQTRLRSMGDRAFSSYAPVLWNSLPPDLRDTQGYDIFKGRLKTYFFKLAFDC</sequence>
<dbReference type="PROSITE" id="PS50878">
    <property type="entry name" value="RT_POL"/>
    <property type="match status" value="1"/>
</dbReference>
<evidence type="ECO:0000313" key="3">
    <source>
        <dbReference type="Proteomes" id="UP000694427"/>
    </source>
</evidence>
<dbReference type="CDD" id="cd01650">
    <property type="entry name" value="RT_nLTR_like"/>
    <property type="match status" value="1"/>
</dbReference>
<dbReference type="InterPro" id="IPR000477">
    <property type="entry name" value="RT_dom"/>
</dbReference>
<evidence type="ECO:0000259" key="1">
    <source>
        <dbReference type="PROSITE" id="PS50878"/>
    </source>
</evidence>
<evidence type="ECO:0000313" key="2">
    <source>
        <dbReference type="Ensembl" id="ENSCCRP00010073680.1"/>
    </source>
</evidence>
<keyword evidence="3" id="KW-1185">Reference proteome</keyword>
<reference evidence="2" key="1">
    <citation type="submission" date="2025-08" db="UniProtKB">
        <authorList>
            <consortium name="Ensembl"/>
        </authorList>
    </citation>
    <scope>IDENTIFICATION</scope>
</reference>
<protein>
    <recommendedName>
        <fullName evidence="1">Reverse transcriptase domain-containing protein</fullName>
    </recommendedName>
</protein>
<name>A0A8C1MC95_CYPCA</name>
<dbReference type="Pfam" id="PF00078">
    <property type="entry name" value="RVT_1"/>
    <property type="match status" value="1"/>
</dbReference>
<dbReference type="SUPFAM" id="SSF56672">
    <property type="entry name" value="DNA/RNA polymerases"/>
    <property type="match status" value="1"/>
</dbReference>
<reference evidence="2" key="2">
    <citation type="submission" date="2025-09" db="UniProtKB">
        <authorList>
            <consortium name="Ensembl"/>
        </authorList>
    </citation>
    <scope>IDENTIFICATION</scope>
</reference>
<proteinExistence type="predicted"/>
<dbReference type="Ensembl" id="ENSCCRT00010081581.1">
    <property type="protein sequence ID" value="ENSCCRP00010073680.1"/>
    <property type="gene ID" value="ENSCCRG00010032109.1"/>
</dbReference>
<organism evidence="2 3">
    <name type="scientific">Cyprinus carpio</name>
    <name type="common">Common carp</name>
    <dbReference type="NCBI Taxonomy" id="7962"/>
    <lineage>
        <taxon>Eukaryota</taxon>
        <taxon>Metazoa</taxon>
        <taxon>Chordata</taxon>
        <taxon>Craniata</taxon>
        <taxon>Vertebrata</taxon>
        <taxon>Euteleostomi</taxon>
        <taxon>Actinopterygii</taxon>
        <taxon>Neopterygii</taxon>
        <taxon>Teleostei</taxon>
        <taxon>Ostariophysi</taxon>
        <taxon>Cypriniformes</taxon>
        <taxon>Cyprinidae</taxon>
        <taxon>Cyprininae</taxon>
        <taxon>Cyprinus</taxon>
    </lineage>
</organism>
<accession>A0A8C1MC95</accession>
<dbReference type="PANTHER" id="PTHR33332">
    <property type="entry name" value="REVERSE TRANSCRIPTASE DOMAIN-CONTAINING PROTEIN"/>
    <property type="match status" value="1"/>
</dbReference>
<dbReference type="AlphaFoldDB" id="A0A8C1MC95"/>
<dbReference type="InterPro" id="IPR043502">
    <property type="entry name" value="DNA/RNA_pol_sf"/>
</dbReference>
<dbReference type="Proteomes" id="UP000694427">
    <property type="component" value="Unplaced"/>
</dbReference>
<feature type="domain" description="Reverse transcriptase" evidence="1">
    <location>
        <begin position="1"/>
        <end position="236"/>
    </location>
</feature>